<dbReference type="InterPro" id="IPR025723">
    <property type="entry name" value="ArsA/GET3_ATPase-like"/>
</dbReference>
<proteinExistence type="inferred from homology"/>
<keyword evidence="10" id="KW-1185">Reference proteome</keyword>
<dbReference type="RefSeq" id="XP_026121324.1">
    <property type="nucleotide sequence ID" value="XM_026265539.1"/>
</dbReference>
<dbReference type="FunFam" id="3.40.50.300:FF:000235">
    <property type="entry name" value="ATPase ASNA1"/>
    <property type="match status" value="1"/>
</dbReference>
<dbReference type="Proteomes" id="UP000515129">
    <property type="component" value="Unplaced"/>
</dbReference>
<comment type="subcellular location">
    <subcellularLocation>
        <location evidence="8">Cytoplasm</location>
    </subcellularLocation>
    <subcellularLocation>
        <location evidence="8">Endoplasmic reticulum</location>
    </subcellularLocation>
</comment>
<dbReference type="GO" id="GO:0046872">
    <property type="term" value="F:metal ion binding"/>
    <property type="evidence" value="ECO:0007669"/>
    <property type="project" value="UniProtKB-KW"/>
</dbReference>
<dbReference type="KEGG" id="caua:113101076"/>
<dbReference type="GO" id="GO:0043529">
    <property type="term" value="C:GET complex"/>
    <property type="evidence" value="ECO:0007669"/>
    <property type="project" value="TreeGrafter"/>
</dbReference>
<evidence type="ECO:0000256" key="5">
    <source>
        <dbReference type="ARBA" id="ARBA00022801"/>
    </source>
</evidence>
<accession>A0A6P6PKT1</accession>
<dbReference type="PANTHER" id="PTHR10803:SF3">
    <property type="entry name" value="ATPASE GET3"/>
    <property type="match status" value="1"/>
</dbReference>
<dbReference type="InterPro" id="IPR016300">
    <property type="entry name" value="ATPase_ArsA/GET3"/>
</dbReference>
<gene>
    <name evidence="11" type="primary">LOC113101076</name>
    <name evidence="8" type="synonym">ASNA1</name>
</gene>
<keyword evidence="7 8" id="KW-0067">ATP-binding</keyword>
<dbReference type="GeneID" id="113101076"/>
<organism evidence="10 11">
    <name type="scientific">Carassius auratus</name>
    <name type="common">Goldfish</name>
    <dbReference type="NCBI Taxonomy" id="7957"/>
    <lineage>
        <taxon>Eukaryota</taxon>
        <taxon>Metazoa</taxon>
        <taxon>Chordata</taxon>
        <taxon>Craniata</taxon>
        <taxon>Vertebrata</taxon>
        <taxon>Euteleostomi</taxon>
        <taxon>Actinopterygii</taxon>
        <taxon>Neopterygii</taxon>
        <taxon>Teleostei</taxon>
        <taxon>Ostariophysi</taxon>
        <taxon>Cypriniformes</taxon>
        <taxon>Cyprinidae</taxon>
        <taxon>Cyprininae</taxon>
        <taxon>Carassius</taxon>
    </lineage>
</organism>
<protein>
    <submittedName>
        <fullName evidence="11">ATPase asna1-like</fullName>
    </submittedName>
</protein>
<dbReference type="InterPro" id="IPR027417">
    <property type="entry name" value="P-loop_NTPase"/>
</dbReference>
<dbReference type="OrthoDB" id="1770at2759"/>
<evidence type="ECO:0000256" key="7">
    <source>
        <dbReference type="ARBA" id="ARBA00022840"/>
    </source>
</evidence>
<evidence type="ECO:0000256" key="8">
    <source>
        <dbReference type="HAMAP-Rule" id="MF_03112"/>
    </source>
</evidence>
<dbReference type="GO" id="GO:0005524">
    <property type="term" value="F:ATP binding"/>
    <property type="evidence" value="ECO:0007669"/>
    <property type="project" value="UniProtKB-UniRule"/>
</dbReference>
<keyword evidence="8" id="KW-0479">Metal-binding</keyword>
<feature type="domain" description="ArsA/GET3 Anion-transporting ATPase-like" evidence="9">
    <location>
        <begin position="32"/>
        <end position="334"/>
    </location>
</feature>
<keyword evidence="5 8" id="KW-0378">Hydrolase</keyword>
<feature type="binding site" evidence="8">
    <location>
        <position position="272"/>
    </location>
    <ligand>
        <name>ATP</name>
        <dbReference type="ChEBI" id="CHEBI:30616"/>
    </ligand>
</feature>
<keyword evidence="8" id="KW-0862">Zinc</keyword>
<evidence type="ECO:0000256" key="1">
    <source>
        <dbReference type="ARBA" id="ARBA00011040"/>
    </source>
</evidence>
<keyword evidence="2 8" id="KW-0813">Transport</keyword>
<dbReference type="HAMAP" id="MF_03112">
    <property type="entry name" value="Asna1_Get3"/>
    <property type="match status" value="1"/>
</dbReference>
<feature type="binding site" evidence="8">
    <location>
        <position position="287"/>
    </location>
    <ligand>
        <name>Zn(2+)</name>
        <dbReference type="ChEBI" id="CHEBI:29105"/>
        <note>ligand shared between dimeric partners</note>
    </ligand>
</feature>
<comment type="subunit">
    <text evidence="8">Homodimer.</text>
</comment>
<dbReference type="GO" id="GO:0071816">
    <property type="term" value="P:tail-anchored membrane protein insertion into ER membrane"/>
    <property type="evidence" value="ECO:0007669"/>
    <property type="project" value="TreeGrafter"/>
</dbReference>
<evidence type="ECO:0000256" key="3">
    <source>
        <dbReference type="ARBA" id="ARBA00022490"/>
    </source>
</evidence>
<evidence type="ECO:0000256" key="4">
    <source>
        <dbReference type="ARBA" id="ARBA00022741"/>
    </source>
</evidence>
<keyword evidence="6 8" id="KW-0256">Endoplasmic reticulum</keyword>
<dbReference type="GO" id="GO:0016887">
    <property type="term" value="F:ATP hydrolysis activity"/>
    <property type="evidence" value="ECO:0007669"/>
    <property type="project" value="InterPro"/>
</dbReference>
<name>A0A6P6PKT1_CARAU</name>
<dbReference type="Pfam" id="PF02374">
    <property type="entry name" value="ArsA_ATPase"/>
    <property type="match status" value="1"/>
</dbReference>
<dbReference type="SUPFAM" id="SSF52540">
    <property type="entry name" value="P-loop containing nucleoside triphosphate hydrolases"/>
    <property type="match status" value="1"/>
</dbReference>
<sequence>MAASVEDEFEDAPDVEPLEPTLKNIIEQKSLKWIFVGGKGGVGKTTCSCSLAVQLAAVRESVLIISTDPAHNISDAFDQKFSKVPTKVKGYDNLFAMEIDPSLGVAELPDEFFEEDNMLSMGKKMMQEAMSAFPGIDEAMSYAEVMRLVKGMNFSVVVFDTAPTGHTLRLLNFPTIVERGLGRLMQIKNQISPFISQMCNMLGLGDMNADQLASKLEETLPVIRSVSEQFKDPEQTTFICVCIAEFLSLYETERLIQELAKCRIDTHNIIVNQLVFPDSERRPCKMCEARHKIQSKYLDQMEDLYEDFHIVKLPLLPHEVRGVDKVNTFSKQLLEPYSLPKK</sequence>
<dbReference type="AlphaFoldDB" id="A0A6P6PKT1"/>
<dbReference type="CDD" id="cd02035">
    <property type="entry name" value="ArsA"/>
    <property type="match status" value="1"/>
</dbReference>
<reference evidence="11" key="1">
    <citation type="submission" date="2025-08" db="UniProtKB">
        <authorList>
            <consortium name="RefSeq"/>
        </authorList>
    </citation>
    <scope>IDENTIFICATION</scope>
    <source>
        <strain evidence="11">Wakin</strain>
        <tissue evidence="11">Muscle</tissue>
    </source>
</reference>
<keyword evidence="4 8" id="KW-0547">Nucleotide-binding</keyword>
<feature type="binding site" evidence="8">
    <location>
        <position position="284"/>
    </location>
    <ligand>
        <name>Zn(2+)</name>
        <dbReference type="ChEBI" id="CHEBI:29105"/>
        <note>ligand shared between dimeric partners</note>
    </ligand>
</feature>
<feature type="binding site" evidence="8">
    <location>
        <position position="245"/>
    </location>
    <ligand>
        <name>ATP</name>
        <dbReference type="ChEBI" id="CHEBI:30616"/>
    </ligand>
</feature>
<evidence type="ECO:0000256" key="2">
    <source>
        <dbReference type="ARBA" id="ARBA00022448"/>
    </source>
</evidence>
<evidence type="ECO:0000313" key="10">
    <source>
        <dbReference type="Proteomes" id="UP000515129"/>
    </source>
</evidence>
<evidence type="ECO:0000313" key="11">
    <source>
        <dbReference type="RefSeq" id="XP_026121324.1"/>
    </source>
</evidence>
<feature type="active site" evidence="8">
    <location>
        <position position="68"/>
    </location>
</feature>
<dbReference type="PANTHER" id="PTHR10803">
    <property type="entry name" value="ARSENICAL PUMP-DRIVING ATPASE ARSENITE-TRANSLOCATING ATPASE"/>
    <property type="match status" value="1"/>
</dbReference>
<feature type="binding site" evidence="8">
    <location>
        <begin position="39"/>
        <end position="46"/>
    </location>
    <ligand>
        <name>ATP</name>
        <dbReference type="ChEBI" id="CHEBI:30616"/>
    </ligand>
</feature>
<dbReference type="InterPro" id="IPR027542">
    <property type="entry name" value="ATPase_ArsA/GET3_euk"/>
</dbReference>
<dbReference type="NCBIfam" id="TIGR00345">
    <property type="entry name" value="GET3_arsA_TRC40"/>
    <property type="match status" value="1"/>
</dbReference>
<dbReference type="Gene3D" id="3.40.50.300">
    <property type="entry name" value="P-loop containing nucleotide triphosphate hydrolases"/>
    <property type="match status" value="1"/>
</dbReference>
<comment type="function">
    <text evidence="8">ATPase required for the post-translational delivery of tail-anchored (TA) proteins to the endoplasmic reticulum. Recognizes and selectively binds the transmembrane domain of TA proteins in the cytosol. This complex then targets to the endoplasmic reticulum by membrane-bound receptors, where the tail-anchored protein is released for insertion. This process is regulated by ATP binding and hydrolysis. ATP binding drives the homodimer towards the closed dimer state, facilitating recognition of newly synthesized TA membrane proteins. ATP hydrolysis is required for insertion. Subsequently, the homodimer reverts towards the open dimer state, lowering its affinity for the membrane-bound receptor, and returning it to the cytosol to initiate a new round of targeting.</text>
</comment>
<keyword evidence="3 8" id="KW-0963">Cytoplasm</keyword>
<comment type="similarity">
    <text evidence="1 8">Belongs to the arsA ATPase family.</text>
</comment>
<evidence type="ECO:0000259" key="9">
    <source>
        <dbReference type="Pfam" id="PF02374"/>
    </source>
</evidence>
<evidence type="ECO:0000256" key="6">
    <source>
        <dbReference type="ARBA" id="ARBA00022824"/>
    </source>
</evidence>